<dbReference type="PANTHER" id="PTHR47245:SF1">
    <property type="entry name" value="FOLDASE PROTEIN PRSA"/>
    <property type="match status" value="1"/>
</dbReference>
<evidence type="ECO:0000256" key="6">
    <source>
        <dbReference type="SAM" id="MobiDB-lite"/>
    </source>
</evidence>
<evidence type="ECO:0000256" key="1">
    <source>
        <dbReference type="ARBA" id="ARBA00000971"/>
    </source>
</evidence>
<accession>A0A1F8BBH7</accession>
<feature type="transmembrane region" description="Helical" evidence="7">
    <location>
        <begin position="41"/>
        <end position="67"/>
    </location>
</feature>
<feature type="domain" description="Trigger factor C-terminal" evidence="8">
    <location>
        <begin position="87"/>
        <end position="161"/>
    </location>
</feature>
<keyword evidence="5" id="KW-0413">Isomerase</keyword>
<organism evidence="9 10">
    <name type="scientific">Candidatus Woesebacteria bacterium RIFCSPLOWO2_01_FULL_37_19</name>
    <dbReference type="NCBI Taxonomy" id="1802514"/>
    <lineage>
        <taxon>Bacteria</taxon>
        <taxon>Candidatus Woeseibacteriota</taxon>
    </lineage>
</organism>
<comment type="catalytic activity">
    <reaction evidence="1">
        <text>[protein]-peptidylproline (omega=180) = [protein]-peptidylproline (omega=0)</text>
        <dbReference type="Rhea" id="RHEA:16237"/>
        <dbReference type="Rhea" id="RHEA-COMP:10747"/>
        <dbReference type="Rhea" id="RHEA-COMP:10748"/>
        <dbReference type="ChEBI" id="CHEBI:83833"/>
        <dbReference type="ChEBI" id="CHEBI:83834"/>
        <dbReference type="EC" id="5.2.1.8"/>
    </reaction>
</comment>
<dbReference type="GO" id="GO:0015031">
    <property type="term" value="P:protein transport"/>
    <property type="evidence" value="ECO:0007669"/>
    <property type="project" value="InterPro"/>
</dbReference>
<evidence type="ECO:0000256" key="7">
    <source>
        <dbReference type="SAM" id="Phobius"/>
    </source>
</evidence>
<sequence>MVAKTSTKTNKKTDKAGEKAKESGKTNSAKKYFPKGKRLKYLLLALIVLIAGGLLFLGKSLFVAALVNGVPISRYSVVNELEKQGGKKTIENLVTRSLIMQQAKKSNITIDAAEIQKEIDRITQAVEAQGMKLDDALAYQGTTKEMLEDNIRIQKTVEALLADKLSVSDEDVKKYFEENKASYAKDAKLEDLSEDIKNQLKQDKLSQEFQTWLDKLKTDSKIIYFVNY</sequence>
<evidence type="ECO:0000256" key="5">
    <source>
        <dbReference type="ARBA" id="ARBA00023235"/>
    </source>
</evidence>
<dbReference type="Proteomes" id="UP000177501">
    <property type="component" value="Unassembled WGS sequence"/>
</dbReference>
<keyword evidence="7" id="KW-0812">Transmembrane</keyword>
<evidence type="ECO:0000313" key="9">
    <source>
        <dbReference type="EMBL" id="OGM61392.1"/>
    </source>
</evidence>
<feature type="compositionally biased region" description="Basic and acidic residues" evidence="6">
    <location>
        <begin position="11"/>
        <end position="24"/>
    </location>
</feature>
<protein>
    <recommendedName>
        <fullName evidence="2">peptidylprolyl isomerase</fullName>
        <ecNumber evidence="2">5.2.1.8</ecNumber>
    </recommendedName>
</protein>
<keyword evidence="3" id="KW-0732">Signal</keyword>
<dbReference type="SUPFAM" id="SSF109998">
    <property type="entry name" value="Triger factor/SurA peptide-binding domain-like"/>
    <property type="match status" value="1"/>
</dbReference>
<keyword evidence="7" id="KW-1133">Transmembrane helix</keyword>
<dbReference type="GO" id="GO:0006457">
    <property type="term" value="P:protein folding"/>
    <property type="evidence" value="ECO:0007669"/>
    <property type="project" value="InterPro"/>
</dbReference>
<evidence type="ECO:0000256" key="3">
    <source>
        <dbReference type="ARBA" id="ARBA00022729"/>
    </source>
</evidence>
<comment type="caution">
    <text evidence="9">The sequence shown here is derived from an EMBL/GenBank/DDBJ whole genome shotgun (WGS) entry which is preliminary data.</text>
</comment>
<dbReference type="AlphaFoldDB" id="A0A1F8BBH7"/>
<evidence type="ECO:0000313" key="10">
    <source>
        <dbReference type="Proteomes" id="UP000177501"/>
    </source>
</evidence>
<dbReference type="Pfam" id="PF05698">
    <property type="entry name" value="Trigger_C"/>
    <property type="match status" value="1"/>
</dbReference>
<dbReference type="Gene3D" id="1.10.4030.10">
    <property type="entry name" value="Porin chaperone SurA, peptide-binding domain"/>
    <property type="match status" value="1"/>
</dbReference>
<dbReference type="EMBL" id="MGHA01000003">
    <property type="protein sequence ID" value="OGM61392.1"/>
    <property type="molecule type" value="Genomic_DNA"/>
</dbReference>
<name>A0A1F8BBH7_9BACT</name>
<dbReference type="InterPro" id="IPR027304">
    <property type="entry name" value="Trigger_fact/SurA_dom_sf"/>
</dbReference>
<keyword evidence="7" id="KW-0472">Membrane</keyword>
<evidence type="ECO:0000256" key="2">
    <source>
        <dbReference type="ARBA" id="ARBA00013194"/>
    </source>
</evidence>
<proteinExistence type="predicted"/>
<gene>
    <name evidence="9" type="ORF">A2955_00330</name>
</gene>
<keyword evidence="4" id="KW-0697">Rotamase</keyword>
<reference evidence="9 10" key="1">
    <citation type="journal article" date="2016" name="Nat. Commun.">
        <title>Thousands of microbial genomes shed light on interconnected biogeochemical processes in an aquifer system.</title>
        <authorList>
            <person name="Anantharaman K."/>
            <person name="Brown C.T."/>
            <person name="Hug L.A."/>
            <person name="Sharon I."/>
            <person name="Castelle C.J."/>
            <person name="Probst A.J."/>
            <person name="Thomas B.C."/>
            <person name="Singh A."/>
            <person name="Wilkins M.J."/>
            <person name="Karaoz U."/>
            <person name="Brodie E.L."/>
            <person name="Williams K.H."/>
            <person name="Hubbard S.S."/>
            <person name="Banfield J.F."/>
        </authorList>
    </citation>
    <scope>NUCLEOTIDE SEQUENCE [LARGE SCALE GENOMIC DNA]</scope>
</reference>
<feature type="region of interest" description="Disordered" evidence="6">
    <location>
        <begin position="1"/>
        <end position="29"/>
    </location>
</feature>
<dbReference type="InterPro" id="IPR050245">
    <property type="entry name" value="PrsA_foldase"/>
</dbReference>
<dbReference type="GO" id="GO:0003755">
    <property type="term" value="F:peptidyl-prolyl cis-trans isomerase activity"/>
    <property type="evidence" value="ECO:0007669"/>
    <property type="project" value="UniProtKB-KW"/>
</dbReference>
<dbReference type="STRING" id="1802514.A2955_00330"/>
<dbReference type="EC" id="5.2.1.8" evidence="2"/>
<evidence type="ECO:0000259" key="8">
    <source>
        <dbReference type="Pfam" id="PF05698"/>
    </source>
</evidence>
<evidence type="ECO:0000256" key="4">
    <source>
        <dbReference type="ARBA" id="ARBA00023110"/>
    </source>
</evidence>
<dbReference type="PANTHER" id="PTHR47245">
    <property type="entry name" value="PEPTIDYLPROLYL ISOMERASE"/>
    <property type="match status" value="1"/>
</dbReference>
<dbReference type="InterPro" id="IPR008880">
    <property type="entry name" value="Trigger_fac_C"/>
</dbReference>